<dbReference type="InterPro" id="IPR017945">
    <property type="entry name" value="DHBP_synth_RibB-like_a/b_dom"/>
</dbReference>
<feature type="binding site" evidence="14">
    <location>
        <position position="120"/>
    </location>
    <ligand>
        <name>L-threonine</name>
        <dbReference type="ChEBI" id="CHEBI:57926"/>
    </ligand>
</feature>
<dbReference type="Proteomes" id="UP000053237">
    <property type="component" value="Unassembled WGS sequence"/>
</dbReference>
<dbReference type="PROSITE" id="PS51163">
    <property type="entry name" value="YRDC"/>
    <property type="match status" value="1"/>
</dbReference>
<dbReference type="STRING" id="65357.A0A024FV58"/>
<sequence>MAVLLSFDDVALRTAVTQLESGRLVAFPTETVYGLGANALDADAVSLIFKAKGRPLTDPLIVHVAKAEDALPLIQLTSKGQQLFDLLSKRFWPGPLTIIAPASDQIPPLVTANTGFVGIRCPAHPVALKLLHTAQLPIAAPSANRFGHVSPTSAQHVMSDLGHCADLLVLDDSNEETSRVGIESTVIRIVPDMDQVWIYRRGGTSEQALSKVLCDNREQLGASYKVFIKASTASESCAENQEAPGQLLKHYAPDVETHLIQISSDLNQNCALLTDTFDLSECVILDVKCQLASFESTSLAYRDLAKDGDITKASQSIFEALRWSESIPKAKKVLVADIEHISHQHTAALRDRMFRAASGKVQMLKGAMH</sequence>
<dbReference type="GO" id="GO:0061710">
    <property type="term" value="F:L-threonylcarbamoyladenylate synthase"/>
    <property type="evidence" value="ECO:0007669"/>
    <property type="project" value="UniProtKB-EC"/>
</dbReference>
<evidence type="ECO:0000256" key="4">
    <source>
        <dbReference type="ARBA" id="ARBA00015492"/>
    </source>
</evidence>
<name>A0A024FV58_9STRA</name>
<accession>A0A024FV58</accession>
<protein>
    <recommendedName>
        <fullName evidence="4 13">Threonylcarbamoyl-AMP synthase</fullName>
        <shortName evidence="13">TC-AMP synthase</shortName>
        <ecNumber evidence="3 13">2.7.7.87</ecNumber>
    </recommendedName>
    <alternativeName>
        <fullName evidence="11 13">L-threonylcarbamoyladenylate synthase</fullName>
    </alternativeName>
</protein>
<keyword evidence="5 13" id="KW-0963">Cytoplasm</keyword>
<keyword evidence="10 13" id="KW-0067">ATP-binding</keyword>
<evidence type="ECO:0000256" key="3">
    <source>
        <dbReference type="ARBA" id="ARBA00012584"/>
    </source>
</evidence>
<feature type="binding site" evidence="14">
    <location>
        <position position="63"/>
    </location>
    <ligand>
        <name>ATP</name>
        <dbReference type="ChEBI" id="CHEBI:30616"/>
    </ligand>
</feature>
<evidence type="ECO:0000256" key="11">
    <source>
        <dbReference type="ARBA" id="ARBA00029774"/>
    </source>
</evidence>
<dbReference type="InterPro" id="IPR038385">
    <property type="entry name" value="Sua5/YwlC_C"/>
</dbReference>
<feature type="binding site" evidence="14">
    <location>
        <position position="142"/>
    </location>
    <ligand>
        <name>L-threonine</name>
        <dbReference type="ChEBI" id="CHEBI:57926"/>
    </ligand>
</feature>
<dbReference type="GO" id="GO:0005524">
    <property type="term" value="F:ATP binding"/>
    <property type="evidence" value="ECO:0007669"/>
    <property type="project" value="UniProtKB-UniRule"/>
</dbReference>
<gene>
    <name evidence="16" type="ORF">BN9_122660</name>
</gene>
<dbReference type="NCBIfam" id="TIGR00057">
    <property type="entry name" value="L-threonylcarbamoyladenylate synthase"/>
    <property type="match status" value="1"/>
</dbReference>
<keyword evidence="9 13" id="KW-0547">Nucleotide-binding</keyword>
<dbReference type="PIRSF" id="PIRSF004930">
    <property type="entry name" value="Tln_factor_SUA5"/>
    <property type="match status" value="1"/>
</dbReference>
<dbReference type="SUPFAM" id="SSF55821">
    <property type="entry name" value="YrdC/RibB"/>
    <property type="match status" value="1"/>
</dbReference>
<feature type="binding site" evidence="14">
    <location>
        <position position="31"/>
    </location>
    <ligand>
        <name>L-threonine</name>
        <dbReference type="ChEBI" id="CHEBI:57926"/>
    </ligand>
</feature>
<dbReference type="PANTHER" id="PTHR17490:SF16">
    <property type="entry name" value="THREONYLCARBAMOYL-AMP SYNTHASE"/>
    <property type="match status" value="1"/>
</dbReference>
<dbReference type="GO" id="GO:0000049">
    <property type="term" value="F:tRNA binding"/>
    <property type="evidence" value="ECO:0007669"/>
    <property type="project" value="TreeGrafter"/>
</dbReference>
<evidence type="ECO:0000313" key="17">
    <source>
        <dbReference type="Proteomes" id="UP000053237"/>
    </source>
</evidence>
<dbReference type="Pfam" id="PF01300">
    <property type="entry name" value="Sua5_yciO_yrdC"/>
    <property type="match status" value="1"/>
</dbReference>
<dbReference type="Pfam" id="PF03481">
    <property type="entry name" value="Sua5_C"/>
    <property type="match status" value="1"/>
</dbReference>
<evidence type="ECO:0000313" key="16">
    <source>
        <dbReference type="EMBL" id="CCI11038.1"/>
    </source>
</evidence>
<dbReference type="AlphaFoldDB" id="A0A024FV58"/>
<keyword evidence="17" id="KW-1185">Reference proteome</keyword>
<dbReference type="Gene3D" id="3.40.50.11030">
    <property type="entry name" value="Threonylcarbamoyl-AMP synthase, C-terminal domain"/>
    <property type="match status" value="1"/>
</dbReference>
<reference evidence="16 17" key="1">
    <citation type="submission" date="2012-05" db="EMBL/GenBank/DDBJ databases">
        <title>Recombination and specialization in a pathogen metapopulation.</title>
        <authorList>
            <person name="Gardiner A."/>
            <person name="Kemen E."/>
            <person name="Schultz-Larsen T."/>
            <person name="MacLean D."/>
            <person name="Van Oosterhout C."/>
            <person name="Jones J.D.G."/>
        </authorList>
    </citation>
    <scope>NUCLEOTIDE SEQUENCE [LARGE SCALE GENOMIC DNA]</scope>
    <source>
        <strain evidence="16 17">Ac Nc2</strain>
    </source>
</reference>
<evidence type="ECO:0000259" key="15">
    <source>
        <dbReference type="PROSITE" id="PS51163"/>
    </source>
</evidence>
<dbReference type="InterPro" id="IPR050156">
    <property type="entry name" value="TC-AMP_synthase_SUA5"/>
</dbReference>
<dbReference type="EMBL" id="CAIX01000519">
    <property type="protein sequence ID" value="CCI11038.1"/>
    <property type="molecule type" value="Genomic_DNA"/>
</dbReference>
<evidence type="ECO:0000256" key="13">
    <source>
        <dbReference type="PIRNR" id="PIRNR004930"/>
    </source>
</evidence>
<dbReference type="Gene3D" id="3.90.870.10">
    <property type="entry name" value="DHBP synthase"/>
    <property type="match status" value="1"/>
</dbReference>
<dbReference type="EC" id="2.7.7.87" evidence="3 13"/>
<evidence type="ECO:0000256" key="1">
    <source>
        <dbReference type="ARBA" id="ARBA00004496"/>
    </source>
</evidence>
<dbReference type="InterPro" id="IPR005145">
    <property type="entry name" value="Sua5_C"/>
</dbReference>
<evidence type="ECO:0000256" key="6">
    <source>
        <dbReference type="ARBA" id="ARBA00022679"/>
    </source>
</evidence>
<evidence type="ECO:0000256" key="7">
    <source>
        <dbReference type="ARBA" id="ARBA00022694"/>
    </source>
</evidence>
<dbReference type="InterPro" id="IPR006070">
    <property type="entry name" value="Sua5-like_dom"/>
</dbReference>
<comment type="caution">
    <text evidence="16">The sequence shown here is derived from an EMBL/GenBank/DDBJ whole genome shotgun (WGS) entry which is preliminary data.</text>
</comment>
<dbReference type="GO" id="GO:0006450">
    <property type="term" value="P:regulation of translational fidelity"/>
    <property type="evidence" value="ECO:0007669"/>
    <property type="project" value="TreeGrafter"/>
</dbReference>
<feature type="binding site" evidence="14">
    <location>
        <position position="140"/>
    </location>
    <ligand>
        <name>L-threonine</name>
        <dbReference type="ChEBI" id="CHEBI:57926"/>
    </ligand>
</feature>
<dbReference type="FunFam" id="3.90.870.10:FF:000009">
    <property type="entry name" value="Threonylcarbamoyl-AMP synthase, putative"/>
    <property type="match status" value="1"/>
</dbReference>
<evidence type="ECO:0000256" key="12">
    <source>
        <dbReference type="ARBA" id="ARBA00048366"/>
    </source>
</evidence>
<feature type="binding site" evidence="14">
    <location>
        <position position="150"/>
    </location>
    <ligand>
        <name>ATP</name>
        <dbReference type="ChEBI" id="CHEBI:30616"/>
    </ligand>
</feature>
<feature type="binding site" evidence="14">
    <location>
        <position position="54"/>
    </location>
    <ligand>
        <name>ATP</name>
        <dbReference type="ChEBI" id="CHEBI:30616"/>
    </ligand>
</feature>
<feature type="binding site" evidence="14">
    <location>
        <position position="184"/>
    </location>
    <ligand>
        <name>L-threonine</name>
        <dbReference type="ChEBI" id="CHEBI:57926"/>
    </ligand>
</feature>
<evidence type="ECO:0000256" key="9">
    <source>
        <dbReference type="ARBA" id="ARBA00022741"/>
    </source>
</evidence>
<keyword evidence="7 13" id="KW-0819">tRNA processing</keyword>
<dbReference type="GO" id="GO:0005737">
    <property type="term" value="C:cytoplasm"/>
    <property type="evidence" value="ECO:0007669"/>
    <property type="project" value="UniProtKB-SubCell"/>
</dbReference>
<comment type="similarity">
    <text evidence="2 13">Belongs to the SUA5 family.</text>
</comment>
<keyword evidence="6 13" id="KW-0808">Transferase</keyword>
<feature type="domain" description="YrdC-like" evidence="15">
    <location>
        <begin position="9"/>
        <end position="204"/>
    </location>
</feature>
<evidence type="ECO:0000256" key="5">
    <source>
        <dbReference type="ARBA" id="ARBA00022490"/>
    </source>
</evidence>
<organism evidence="16 17">
    <name type="scientific">Albugo candida</name>
    <dbReference type="NCBI Taxonomy" id="65357"/>
    <lineage>
        <taxon>Eukaryota</taxon>
        <taxon>Sar</taxon>
        <taxon>Stramenopiles</taxon>
        <taxon>Oomycota</taxon>
        <taxon>Peronosporomycetes</taxon>
        <taxon>Albuginales</taxon>
        <taxon>Albuginaceae</taxon>
        <taxon>Albugo</taxon>
    </lineage>
</organism>
<feature type="binding site" evidence="14">
    <location>
        <position position="200"/>
    </location>
    <ligand>
        <name>ATP</name>
        <dbReference type="ChEBI" id="CHEBI:30616"/>
    </ligand>
</feature>
<comment type="function">
    <text evidence="13">Required for the formation of a threonylcarbamoyl group on adenosine at position 37 (t(6)A37) in tRNAs that read codons beginning with adenine.</text>
</comment>
<comment type="subcellular location">
    <subcellularLocation>
        <location evidence="1 13">Cytoplasm</location>
    </subcellularLocation>
</comment>
<feature type="binding site" evidence="14">
    <location>
        <position position="251"/>
    </location>
    <ligand>
        <name>ATP</name>
        <dbReference type="ChEBI" id="CHEBI:30616"/>
    </ligand>
</feature>
<dbReference type="InterPro" id="IPR010923">
    <property type="entry name" value="T(6)A37_SUA5"/>
</dbReference>
<dbReference type="GO" id="GO:0008033">
    <property type="term" value="P:tRNA processing"/>
    <property type="evidence" value="ECO:0007669"/>
    <property type="project" value="UniProtKB-KW"/>
</dbReference>
<evidence type="ECO:0000256" key="2">
    <source>
        <dbReference type="ARBA" id="ARBA00007663"/>
    </source>
</evidence>
<dbReference type="GO" id="GO:0003725">
    <property type="term" value="F:double-stranded RNA binding"/>
    <property type="evidence" value="ECO:0007669"/>
    <property type="project" value="UniProtKB-UniRule"/>
</dbReference>
<dbReference type="OrthoDB" id="412787at2759"/>
<evidence type="ECO:0000256" key="10">
    <source>
        <dbReference type="ARBA" id="ARBA00022840"/>
    </source>
</evidence>
<proteinExistence type="inferred from homology"/>
<dbReference type="PANTHER" id="PTHR17490">
    <property type="entry name" value="SUA5"/>
    <property type="match status" value="1"/>
</dbReference>
<comment type="catalytic activity">
    <reaction evidence="12 13">
        <text>L-threonine + hydrogencarbonate + ATP = L-threonylcarbamoyladenylate + diphosphate + H2O</text>
        <dbReference type="Rhea" id="RHEA:36407"/>
        <dbReference type="ChEBI" id="CHEBI:15377"/>
        <dbReference type="ChEBI" id="CHEBI:17544"/>
        <dbReference type="ChEBI" id="CHEBI:30616"/>
        <dbReference type="ChEBI" id="CHEBI:33019"/>
        <dbReference type="ChEBI" id="CHEBI:57926"/>
        <dbReference type="ChEBI" id="CHEBI:73682"/>
        <dbReference type="EC" id="2.7.7.87"/>
    </reaction>
</comment>
<evidence type="ECO:0000256" key="14">
    <source>
        <dbReference type="PIRSR" id="PIRSR004930-1"/>
    </source>
</evidence>
<keyword evidence="8 13" id="KW-0548">Nucleotidyltransferase</keyword>
<dbReference type="InParanoid" id="A0A024FV58"/>
<evidence type="ECO:0000256" key="8">
    <source>
        <dbReference type="ARBA" id="ARBA00022695"/>
    </source>
</evidence>